<feature type="domain" description="SRS" evidence="2">
    <location>
        <begin position="182"/>
        <end position="289"/>
    </location>
</feature>
<dbReference type="KEGG" id="bbes:BESB_061530"/>
<dbReference type="Gene3D" id="2.60.40.1320">
    <property type="entry name" value="SRS domain"/>
    <property type="match status" value="2"/>
</dbReference>
<accession>A0A2A9MH27</accession>
<keyword evidence="4" id="KW-1185">Reference proteome</keyword>
<evidence type="ECO:0000259" key="2">
    <source>
        <dbReference type="Pfam" id="PF04092"/>
    </source>
</evidence>
<gene>
    <name evidence="3" type="ORF">BESB_061530</name>
</gene>
<dbReference type="Pfam" id="PF04092">
    <property type="entry name" value="SAG"/>
    <property type="match status" value="2"/>
</dbReference>
<dbReference type="AlphaFoldDB" id="A0A2A9MH27"/>
<protein>
    <submittedName>
        <fullName evidence="3">SAG-related sequence</fullName>
    </submittedName>
</protein>
<evidence type="ECO:0000313" key="4">
    <source>
        <dbReference type="Proteomes" id="UP000224006"/>
    </source>
</evidence>
<dbReference type="InterPro" id="IPR007226">
    <property type="entry name" value="SRS_dom"/>
</dbReference>
<dbReference type="RefSeq" id="XP_029219275.1">
    <property type="nucleotide sequence ID" value="XM_029364567.1"/>
</dbReference>
<dbReference type="SUPFAM" id="SSF74877">
    <property type="entry name" value="Major surface antigen p30, SAG1"/>
    <property type="match status" value="2"/>
</dbReference>
<organism evidence="3 4">
    <name type="scientific">Besnoitia besnoiti</name>
    <name type="common">Apicomplexan protozoan</name>
    <dbReference type="NCBI Taxonomy" id="94643"/>
    <lineage>
        <taxon>Eukaryota</taxon>
        <taxon>Sar</taxon>
        <taxon>Alveolata</taxon>
        <taxon>Apicomplexa</taxon>
        <taxon>Conoidasida</taxon>
        <taxon>Coccidia</taxon>
        <taxon>Eucoccidiorida</taxon>
        <taxon>Eimeriorina</taxon>
        <taxon>Sarcocystidae</taxon>
        <taxon>Besnoitia</taxon>
    </lineage>
</organism>
<reference evidence="3 4" key="1">
    <citation type="submission" date="2017-09" db="EMBL/GenBank/DDBJ databases">
        <title>Genome sequencing of Besnoitia besnoiti strain Bb-Ger1.</title>
        <authorList>
            <person name="Schares G."/>
            <person name="Venepally P."/>
            <person name="Lorenzi H.A."/>
        </authorList>
    </citation>
    <scope>NUCLEOTIDE SEQUENCE [LARGE SCALE GENOMIC DNA]</scope>
    <source>
        <strain evidence="3 4">Bb-Ger1</strain>
    </source>
</reference>
<keyword evidence="1" id="KW-0732">Signal</keyword>
<dbReference type="Proteomes" id="UP000224006">
    <property type="component" value="Chromosome V"/>
</dbReference>
<comment type="caution">
    <text evidence="3">The sequence shown here is derived from an EMBL/GenBank/DDBJ whole genome shotgun (WGS) entry which is preliminary data.</text>
</comment>
<sequence length="313" mass="34269">MLDMKVFFVCVLMVSFPWWQWRCPATAEPRKPKCTVAGATTSCVCEVPAPEGVTEKFTSTATLSETANVVSLDCAQSFSFVPSNVEKVCATTSDVSLKACKEDGKKRALVSSPISDFMTETPTLTSSVKWVHTDTRSSLAFPVTNFPFTDKSFIVGCIKSEDADSCILKVAVRARKSLLKENVLTCSYGAESNQPVPKTTLDSTNNSLTVVCGTDGTMPLTAGVPTIYLCKDPETDVCTTVEDVTEVFPGFSKAWWTKQDGQENAAKLTIPKDGFPVEPKTVMFGCSLQVQPPLRKMHRKRTGWMQLSFLHAR</sequence>
<feature type="chain" id="PRO_5013174075" evidence="1">
    <location>
        <begin position="28"/>
        <end position="313"/>
    </location>
</feature>
<dbReference type="VEuPathDB" id="ToxoDB:BESB_061530"/>
<evidence type="ECO:0000313" key="3">
    <source>
        <dbReference type="EMBL" id="PFH35266.1"/>
    </source>
</evidence>
<dbReference type="GO" id="GO:0016020">
    <property type="term" value="C:membrane"/>
    <property type="evidence" value="ECO:0007669"/>
    <property type="project" value="InterPro"/>
</dbReference>
<dbReference type="GeneID" id="40311081"/>
<feature type="signal peptide" evidence="1">
    <location>
        <begin position="1"/>
        <end position="27"/>
    </location>
</feature>
<name>A0A2A9MH27_BESBE</name>
<evidence type="ECO:0000256" key="1">
    <source>
        <dbReference type="SAM" id="SignalP"/>
    </source>
</evidence>
<feature type="domain" description="SRS" evidence="2">
    <location>
        <begin position="42"/>
        <end position="172"/>
    </location>
</feature>
<dbReference type="EMBL" id="NWUJ01000005">
    <property type="protein sequence ID" value="PFH35266.1"/>
    <property type="molecule type" value="Genomic_DNA"/>
</dbReference>
<dbReference type="InterPro" id="IPR028352">
    <property type="entry name" value="Surface_antig_SAG1"/>
</dbReference>
<proteinExistence type="predicted"/>
<dbReference type="InterPro" id="IPR036755">
    <property type="entry name" value="SRS_dom_sf"/>
</dbReference>
<dbReference type="PRINTS" id="PR01801">
    <property type="entry name" value="SURFCEANTIGN"/>
</dbReference>